<dbReference type="Pfam" id="PF13604">
    <property type="entry name" value="AAA_30"/>
    <property type="match status" value="1"/>
</dbReference>
<dbReference type="SMART" id="SM00382">
    <property type="entry name" value="AAA"/>
    <property type="match status" value="1"/>
</dbReference>
<dbReference type="SUPFAM" id="SSF52540">
    <property type="entry name" value="P-loop containing nucleoside triphosphate hydrolases"/>
    <property type="match status" value="2"/>
</dbReference>
<protein>
    <submittedName>
        <fullName evidence="4">ATP-dependent RecD-like DNA helicase</fullName>
        <ecNumber evidence="4">3.6.4.12</ecNumber>
    </submittedName>
</protein>
<dbReference type="GO" id="GO:0003678">
    <property type="term" value="F:DNA helicase activity"/>
    <property type="evidence" value="ECO:0007669"/>
    <property type="project" value="UniProtKB-EC"/>
</dbReference>
<name>A0A168PIP1_9CLOT</name>
<dbReference type="Pfam" id="PF13538">
    <property type="entry name" value="UvrD_C_2"/>
    <property type="match status" value="1"/>
</dbReference>
<evidence type="ECO:0000313" key="4">
    <source>
        <dbReference type="EMBL" id="OAA87791.1"/>
    </source>
</evidence>
<dbReference type="PATRIC" id="fig|1538.10.peg.2351"/>
<dbReference type="OrthoDB" id="9803432at2"/>
<dbReference type="CDD" id="cd17933">
    <property type="entry name" value="DEXSc_RecD-like"/>
    <property type="match status" value="1"/>
</dbReference>
<dbReference type="GO" id="GO:0005524">
    <property type="term" value="F:ATP binding"/>
    <property type="evidence" value="ECO:0007669"/>
    <property type="project" value="UniProtKB-KW"/>
</dbReference>
<dbReference type="InterPro" id="IPR027785">
    <property type="entry name" value="UvrD-like_helicase_C"/>
</dbReference>
<keyword evidence="1" id="KW-0547">Nucleotide-binding</keyword>
<keyword evidence="2" id="KW-0067">ATP-binding</keyword>
<dbReference type="GO" id="GO:0016787">
    <property type="term" value="F:hydrolase activity"/>
    <property type="evidence" value="ECO:0007669"/>
    <property type="project" value="UniProtKB-KW"/>
</dbReference>
<dbReference type="AlphaFoldDB" id="A0A168PIP1"/>
<dbReference type="Proteomes" id="UP000077407">
    <property type="component" value="Unassembled WGS sequence"/>
</dbReference>
<dbReference type="EMBL" id="LITT01000019">
    <property type="protein sequence ID" value="OAA87791.1"/>
    <property type="molecule type" value="Genomic_DNA"/>
</dbReference>
<comment type="caution">
    <text evidence="4">The sequence shown here is derived from an EMBL/GenBank/DDBJ whole genome shotgun (WGS) entry which is preliminary data.</text>
</comment>
<dbReference type="CDD" id="cd18809">
    <property type="entry name" value="SF1_C_RecD"/>
    <property type="match status" value="1"/>
</dbReference>
<keyword evidence="4" id="KW-0347">Helicase</keyword>
<reference evidence="4 5" key="1">
    <citation type="journal article" date="2015" name="Biotechnol. Bioeng.">
        <title>Genome sequence and phenotypic characterization of Caulobacter segnis.</title>
        <authorList>
            <person name="Patel S."/>
            <person name="Fletcher B."/>
            <person name="Scott D.C."/>
            <person name="Ely B."/>
        </authorList>
    </citation>
    <scope>NUCLEOTIDE SEQUENCE [LARGE SCALE GENOMIC DNA]</scope>
    <source>
        <strain evidence="4 5">ERI-2</strain>
    </source>
</reference>
<evidence type="ECO:0000256" key="2">
    <source>
        <dbReference type="ARBA" id="ARBA00022840"/>
    </source>
</evidence>
<keyword evidence="4" id="KW-0378">Hydrolase</keyword>
<dbReference type="EC" id="3.6.4.12" evidence="4"/>
<gene>
    <name evidence="4" type="primary">recD2_1</name>
    <name evidence="4" type="ORF">WY13_01906</name>
</gene>
<dbReference type="PANTHER" id="PTHR43788:SF6">
    <property type="entry name" value="DNA HELICASE B"/>
    <property type="match status" value="1"/>
</dbReference>
<dbReference type="PANTHER" id="PTHR43788">
    <property type="entry name" value="DNA2/NAM7 HELICASE FAMILY MEMBER"/>
    <property type="match status" value="1"/>
</dbReference>
<dbReference type="RefSeq" id="WP_063555393.1">
    <property type="nucleotide sequence ID" value="NZ_LITT01000019.1"/>
</dbReference>
<sequence>MKKDNVNRNLTIKEKLIYEFGDIGEQVVDELIVDYGMDITNMVNDRAYILSHYAISFKVIKEIIEKCSVNKDEDYKSRNIVAAAIIYINECMAKEGHVFTYKSELEDRLKELGVLNDEKLLDKILDFLSAENEIVLYRDLNENTCIYLSRLYNSEVKLAELITNFVEENKKINYDLDKVEKFIKSYISKNIRLNNLQQKAVKMSLSNKITCIAGVAGSGKTTVIKAIVEGFKYLKCNNIQLTSFTGKAVERMSCITGVQGSTIHRLLGIEREDNNNFRSIKADVLIVDEIGMIGLQLFTDLMISVKDNKNIRIVIVGDKFQLQSIDPGSVLKDLIKSGVIPVVYLQDVVRQQKNSLIISNANKIIKGIGINGEKSGIWLKKNEFEFINADGENIKEKVIGAVEKLLNKGTSIYDIQVMSPVKKGNNGVEQLNREIANEFNPIQERDIYKLGILDPVIVVRNNYRKNIFNGQKGIVKKVLRNMTEIESVTIDFSGKEITFKKNEVEDIEVAYVSTVHKMQGSESKVIIMIVDKEHKRMLSRELLYVAVTRCIERIIIIGNKDTFNEAVKRVIKERNSLLSDRIEENICILKK</sequence>
<proteinExistence type="predicted"/>
<dbReference type="InterPro" id="IPR050534">
    <property type="entry name" value="Coronavir_polyprotein_1ab"/>
</dbReference>
<dbReference type="InterPro" id="IPR003593">
    <property type="entry name" value="AAA+_ATPase"/>
</dbReference>
<dbReference type="Gene3D" id="3.40.50.300">
    <property type="entry name" value="P-loop containing nucleotide triphosphate hydrolases"/>
    <property type="match status" value="2"/>
</dbReference>
<dbReference type="InterPro" id="IPR027417">
    <property type="entry name" value="P-loop_NTPase"/>
</dbReference>
<evidence type="ECO:0000256" key="1">
    <source>
        <dbReference type="ARBA" id="ARBA00022741"/>
    </source>
</evidence>
<organism evidence="4 5">
    <name type="scientific">Clostridium ljungdahlii</name>
    <dbReference type="NCBI Taxonomy" id="1538"/>
    <lineage>
        <taxon>Bacteria</taxon>
        <taxon>Bacillati</taxon>
        <taxon>Bacillota</taxon>
        <taxon>Clostridia</taxon>
        <taxon>Eubacteriales</taxon>
        <taxon>Clostridiaceae</taxon>
        <taxon>Clostridium</taxon>
    </lineage>
</organism>
<evidence type="ECO:0000259" key="3">
    <source>
        <dbReference type="SMART" id="SM00382"/>
    </source>
</evidence>
<feature type="domain" description="AAA+ ATPase" evidence="3">
    <location>
        <begin position="206"/>
        <end position="561"/>
    </location>
</feature>
<evidence type="ECO:0000313" key="5">
    <source>
        <dbReference type="Proteomes" id="UP000077407"/>
    </source>
</evidence>
<accession>A0A168PIP1</accession>
<dbReference type="Gene3D" id="2.30.30.940">
    <property type="match status" value="1"/>
</dbReference>